<feature type="signal peptide" evidence="1">
    <location>
        <begin position="1"/>
        <end position="22"/>
    </location>
</feature>
<comment type="caution">
    <text evidence="2">The sequence shown here is derived from an EMBL/GenBank/DDBJ whole genome shotgun (WGS) entry which is preliminary data.</text>
</comment>
<reference evidence="2 3" key="1">
    <citation type="submission" date="2024-05" db="EMBL/GenBank/DDBJ databases">
        <authorList>
            <person name="Wallberg A."/>
        </authorList>
    </citation>
    <scope>NUCLEOTIDE SEQUENCE [LARGE SCALE GENOMIC DNA]</scope>
</reference>
<keyword evidence="1" id="KW-0732">Signal</keyword>
<protein>
    <submittedName>
        <fullName evidence="2">Uncharacterized protein</fullName>
    </submittedName>
</protein>
<dbReference type="Proteomes" id="UP001497623">
    <property type="component" value="Unassembled WGS sequence"/>
</dbReference>
<evidence type="ECO:0000313" key="2">
    <source>
        <dbReference type="EMBL" id="CAL4065449.1"/>
    </source>
</evidence>
<sequence length="124" mass="13824">MDTYLKLIFVIFCSLSLHYAYANVAIKFDEKKPLIFVKKPVSVPDIIESNTPRYLLCPPGFVLDTETGEIVPDFSQENNNASVLVAEYCQITEVTQEACRDNAGYTWISCLGTCVFTGIDISTP</sequence>
<evidence type="ECO:0000313" key="3">
    <source>
        <dbReference type="Proteomes" id="UP001497623"/>
    </source>
</evidence>
<evidence type="ECO:0000256" key="1">
    <source>
        <dbReference type="SAM" id="SignalP"/>
    </source>
</evidence>
<gene>
    <name evidence="2" type="ORF">MNOR_LOCUS4777</name>
</gene>
<organism evidence="2 3">
    <name type="scientific">Meganyctiphanes norvegica</name>
    <name type="common">Northern krill</name>
    <name type="synonym">Thysanopoda norvegica</name>
    <dbReference type="NCBI Taxonomy" id="48144"/>
    <lineage>
        <taxon>Eukaryota</taxon>
        <taxon>Metazoa</taxon>
        <taxon>Ecdysozoa</taxon>
        <taxon>Arthropoda</taxon>
        <taxon>Crustacea</taxon>
        <taxon>Multicrustacea</taxon>
        <taxon>Malacostraca</taxon>
        <taxon>Eumalacostraca</taxon>
        <taxon>Eucarida</taxon>
        <taxon>Euphausiacea</taxon>
        <taxon>Euphausiidae</taxon>
        <taxon>Meganyctiphanes</taxon>
    </lineage>
</organism>
<feature type="chain" id="PRO_5044022091" evidence="1">
    <location>
        <begin position="23"/>
        <end position="124"/>
    </location>
</feature>
<accession>A0AAV2PVC7</accession>
<dbReference type="EMBL" id="CAXKWB010001780">
    <property type="protein sequence ID" value="CAL4065449.1"/>
    <property type="molecule type" value="Genomic_DNA"/>
</dbReference>
<name>A0AAV2PVC7_MEGNR</name>
<proteinExistence type="predicted"/>
<dbReference type="AlphaFoldDB" id="A0AAV2PVC7"/>
<keyword evidence="3" id="KW-1185">Reference proteome</keyword>